<dbReference type="EMBL" id="VIWY01000003">
    <property type="protein sequence ID" value="TWG20974.1"/>
    <property type="molecule type" value="Genomic_DNA"/>
</dbReference>
<reference evidence="1 2" key="1">
    <citation type="submission" date="2019-06" db="EMBL/GenBank/DDBJ databases">
        <title>Sequencing the genomes of 1000 actinobacteria strains.</title>
        <authorList>
            <person name="Klenk H.-P."/>
        </authorList>
    </citation>
    <scope>NUCLEOTIDE SEQUENCE [LARGE SCALE GENOMIC DNA]</scope>
    <source>
        <strain evidence="1 2">DSM 43866</strain>
    </source>
</reference>
<sequence length="143" mass="14563">MNLGLVTETFGQDDQSWLGSEEGTSRAASITLDTSMFVAGTHYPNGYFPSGILLGRITGTGAGGTVGLYGPYDNAATDGRQDCAGILLCAVDAPAATTADVQGALLWHGRVLVSKLPIAQGTAGGPDAGGAYKADLPQIRFDA</sequence>
<gene>
    <name evidence="1" type="ORF">FHX34_103503</name>
</gene>
<comment type="caution">
    <text evidence="1">The sequence shown here is derived from an EMBL/GenBank/DDBJ whole genome shotgun (WGS) entry which is preliminary data.</text>
</comment>
<evidence type="ECO:0000313" key="1">
    <source>
        <dbReference type="EMBL" id="TWG20974.1"/>
    </source>
</evidence>
<dbReference type="InterPro" id="IPR004195">
    <property type="entry name" value="Head_decoration_D"/>
</dbReference>
<evidence type="ECO:0000313" key="2">
    <source>
        <dbReference type="Proteomes" id="UP000320239"/>
    </source>
</evidence>
<dbReference type="OrthoDB" id="5197973at2"/>
<accession>A0A561WAT2</accession>
<dbReference type="AlphaFoldDB" id="A0A561WAT2"/>
<protein>
    <submittedName>
        <fullName evidence="1">Bacteriophage lambda head decoration protein D</fullName>
    </submittedName>
</protein>
<name>A0A561WAT2_ACTTI</name>
<dbReference type="Proteomes" id="UP000320239">
    <property type="component" value="Unassembled WGS sequence"/>
</dbReference>
<proteinExistence type="predicted"/>
<dbReference type="Pfam" id="PF02924">
    <property type="entry name" value="HDPD"/>
    <property type="match status" value="1"/>
</dbReference>
<keyword evidence="2" id="KW-1185">Reference proteome</keyword>
<organism evidence="1 2">
    <name type="scientific">Actinoplanes teichomyceticus</name>
    <dbReference type="NCBI Taxonomy" id="1867"/>
    <lineage>
        <taxon>Bacteria</taxon>
        <taxon>Bacillati</taxon>
        <taxon>Actinomycetota</taxon>
        <taxon>Actinomycetes</taxon>
        <taxon>Micromonosporales</taxon>
        <taxon>Micromonosporaceae</taxon>
        <taxon>Actinoplanes</taxon>
    </lineage>
</organism>